<reference evidence="2 3" key="1">
    <citation type="submission" date="2012-08" db="EMBL/GenBank/DDBJ databases">
        <title>Oryza genome evolution.</title>
        <authorList>
            <person name="Wing R.A."/>
        </authorList>
    </citation>
    <scope>NUCLEOTIDE SEQUENCE</scope>
</reference>
<sequence>MCTLLYVLLRQSPCFGDGKNAHLKALENAGERLRLFKADVLDHGSVTSAIAGCDGVFHIASPVPFGQPTNHEGKPFDEDSWSDEECCRKKEVINGKLF</sequence>
<dbReference type="Gene3D" id="3.40.50.720">
    <property type="entry name" value="NAD(P)-binding Rossmann-like Domain"/>
    <property type="match status" value="1"/>
</dbReference>
<dbReference type="InterPro" id="IPR050425">
    <property type="entry name" value="NAD(P)_dehydrat-like"/>
</dbReference>
<reference evidence="3" key="2">
    <citation type="submission" date="2013-12" db="EMBL/GenBank/DDBJ databases">
        <authorList>
            <person name="Yu Y."/>
            <person name="Lee S."/>
            <person name="de Baynast K."/>
            <person name="Wissotski M."/>
            <person name="Liu L."/>
            <person name="Talag J."/>
            <person name="Goicoechea J."/>
            <person name="Angelova A."/>
            <person name="Jetty R."/>
            <person name="Kudrna D."/>
            <person name="Golser W."/>
            <person name="Rivera L."/>
            <person name="Zhang J."/>
            <person name="Wing R."/>
        </authorList>
    </citation>
    <scope>NUCLEOTIDE SEQUENCE</scope>
</reference>
<evidence type="ECO:0000313" key="3">
    <source>
        <dbReference type="Proteomes" id="UP000032180"/>
    </source>
</evidence>
<name>A0A0D9X538_9ORYZ</name>
<evidence type="ECO:0000256" key="1">
    <source>
        <dbReference type="ARBA" id="ARBA00023002"/>
    </source>
</evidence>
<dbReference type="PANTHER" id="PTHR10366:SF831">
    <property type="entry name" value="NAD-DEPENDENT EPIMERASE_DEHYDRATASE DOMAIN-CONTAINING PROTEIN"/>
    <property type="match status" value="1"/>
</dbReference>
<dbReference type="Proteomes" id="UP000032180">
    <property type="component" value="Chromosome 8"/>
</dbReference>
<reference evidence="2" key="3">
    <citation type="submission" date="2015-04" db="UniProtKB">
        <authorList>
            <consortium name="EnsemblPlants"/>
        </authorList>
    </citation>
    <scope>IDENTIFICATION</scope>
</reference>
<dbReference type="GO" id="GO:0016616">
    <property type="term" value="F:oxidoreductase activity, acting on the CH-OH group of donors, NAD or NADP as acceptor"/>
    <property type="evidence" value="ECO:0007669"/>
    <property type="project" value="TreeGrafter"/>
</dbReference>
<evidence type="ECO:0000313" key="2">
    <source>
        <dbReference type="EnsemblPlants" id="LPERR08G04880.7"/>
    </source>
</evidence>
<accession>A0A0D9X538</accession>
<keyword evidence="3" id="KW-1185">Reference proteome</keyword>
<dbReference type="SUPFAM" id="SSF51735">
    <property type="entry name" value="NAD(P)-binding Rossmann-fold domains"/>
    <property type="match status" value="1"/>
</dbReference>
<dbReference type="AlphaFoldDB" id="A0A0D9X538"/>
<proteinExistence type="predicted"/>
<evidence type="ECO:0008006" key="4">
    <source>
        <dbReference type="Google" id="ProtNLM"/>
    </source>
</evidence>
<protein>
    <recommendedName>
        <fullName evidence="4">3-beta hydroxysteroid dehydrogenase/isomerase domain-containing protein</fullName>
    </recommendedName>
</protein>
<dbReference type="Gramene" id="LPERR08G04880.7">
    <property type="protein sequence ID" value="LPERR08G04880.7"/>
    <property type="gene ID" value="LPERR08G04880"/>
</dbReference>
<dbReference type="InterPro" id="IPR036291">
    <property type="entry name" value="NAD(P)-bd_dom_sf"/>
</dbReference>
<dbReference type="EnsemblPlants" id="LPERR08G04880.7">
    <property type="protein sequence ID" value="LPERR08G04880.7"/>
    <property type="gene ID" value="LPERR08G04880"/>
</dbReference>
<dbReference type="HOGENOM" id="CLU_2336706_0_0_1"/>
<keyword evidence="1" id="KW-0560">Oxidoreductase</keyword>
<organism evidence="2 3">
    <name type="scientific">Leersia perrieri</name>
    <dbReference type="NCBI Taxonomy" id="77586"/>
    <lineage>
        <taxon>Eukaryota</taxon>
        <taxon>Viridiplantae</taxon>
        <taxon>Streptophyta</taxon>
        <taxon>Embryophyta</taxon>
        <taxon>Tracheophyta</taxon>
        <taxon>Spermatophyta</taxon>
        <taxon>Magnoliopsida</taxon>
        <taxon>Liliopsida</taxon>
        <taxon>Poales</taxon>
        <taxon>Poaceae</taxon>
        <taxon>BOP clade</taxon>
        <taxon>Oryzoideae</taxon>
        <taxon>Oryzeae</taxon>
        <taxon>Oryzinae</taxon>
        <taxon>Leersia</taxon>
    </lineage>
</organism>
<dbReference type="PANTHER" id="PTHR10366">
    <property type="entry name" value="NAD DEPENDENT EPIMERASE/DEHYDRATASE"/>
    <property type="match status" value="1"/>
</dbReference>